<comment type="caution">
    <text evidence="1">The sequence shown here is derived from an EMBL/GenBank/DDBJ whole genome shotgun (WGS) entry which is preliminary data.</text>
</comment>
<evidence type="ECO:0000313" key="1">
    <source>
        <dbReference type="EMBL" id="KAJ7213427.1"/>
    </source>
</evidence>
<dbReference type="EMBL" id="JARJCW010000021">
    <property type="protein sequence ID" value="KAJ7213427.1"/>
    <property type="molecule type" value="Genomic_DNA"/>
</dbReference>
<gene>
    <name evidence="1" type="ORF">GGX14DRAFT_563748</name>
</gene>
<name>A0AAD6VLU8_9AGAR</name>
<proteinExistence type="predicted"/>
<dbReference type="AlphaFoldDB" id="A0AAD6VLU8"/>
<reference evidence="1" key="1">
    <citation type="submission" date="2023-03" db="EMBL/GenBank/DDBJ databases">
        <title>Massive genome expansion in bonnet fungi (Mycena s.s.) driven by repeated elements and novel gene families across ecological guilds.</title>
        <authorList>
            <consortium name="Lawrence Berkeley National Laboratory"/>
            <person name="Harder C.B."/>
            <person name="Miyauchi S."/>
            <person name="Viragh M."/>
            <person name="Kuo A."/>
            <person name="Thoen E."/>
            <person name="Andreopoulos B."/>
            <person name="Lu D."/>
            <person name="Skrede I."/>
            <person name="Drula E."/>
            <person name="Henrissat B."/>
            <person name="Morin E."/>
            <person name="Kohler A."/>
            <person name="Barry K."/>
            <person name="LaButti K."/>
            <person name="Morin E."/>
            <person name="Salamov A."/>
            <person name="Lipzen A."/>
            <person name="Mereny Z."/>
            <person name="Hegedus B."/>
            <person name="Baldrian P."/>
            <person name="Stursova M."/>
            <person name="Weitz H."/>
            <person name="Taylor A."/>
            <person name="Grigoriev I.V."/>
            <person name="Nagy L.G."/>
            <person name="Martin F."/>
            <person name="Kauserud H."/>
        </authorList>
    </citation>
    <scope>NUCLEOTIDE SEQUENCE</scope>
    <source>
        <strain evidence="1">9144</strain>
    </source>
</reference>
<dbReference type="Proteomes" id="UP001219525">
    <property type="component" value="Unassembled WGS sequence"/>
</dbReference>
<protein>
    <submittedName>
        <fullName evidence="1">Uncharacterized protein</fullName>
    </submittedName>
</protein>
<organism evidence="1 2">
    <name type="scientific">Mycena pura</name>
    <dbReference type="NCBI Taxonomy" id="153505"/>
    <lineage>
        <taxon>Eukaryota</taxon>
        <taxon>Fungi</taxon>
        <taxon>Dikarya</taxon>
        <taxon>Basidiomycota</taxon>
        <taxon>Agaricomycotina</taxon>
        <taxon>Agaricomycetes</taxon>
        <taxon>Agaricomycetidae</taxon>
        <taxon>Agaricales</taxon>
        <taxon>Marasmiineae</taxon>
        <taxon>Mycenaceae</taxon>
        <taxon>Mycena</taxon>
    </lineage>
</organism>
<keyword evidence="2" id="KW-1185">Reference proteome</keyword>
<accession>A0AAD6VLU8</accession>
<sequence length="433" mass="46908">MAVRQARGRIGCAYITRAENIDILALTFPSAGTPPPSYYSSQTIFMAEAIVAPLAAEAIFAGGTGILHSVQRILPATRMRNAFNDLNHIETHVIRICQSLPDSDAKAQMLADFKTVIDECKALYKSYSSFSEEHKKWKHFRKRYRAAQEFAKAVHRAFLTTSMNMASLYLQAYSAKRPGDGLSGSAMNQNLAQAPVLLVGSNHPPISDPPAYNELAYNEVSYAQGNLDKPPVSDLLGGHVIYVEGNGGIEVLVPPETIMPEVYAHEESKGRIPKLPPSSSHATCVRLTAPPARTRHAVFSTYGIHLAAACPGPMLPAASTLLTLRSAHPSWLLPGQQIVDLCKILLRQAWAVLVRLCSLCFCLSPIPRTLPALPTASARLLSSARLCRPPPAARRPPPASRRRSAICCTLGGSLAYPVCSFVIVTVVIADTDH</sequence>
<evidence type="ECO:0000313" key="2">
    <source>
        <dbReference type="Proteomes" id="UP001219525"/>
    </source>
</evidence>